<evidence type="ECO:0000256" key="1">
    <source>
        <dbReference type="SAM" id="Phobius"/>
    </source>
</evidence>
<sequence length="66" mass="6941">MMMLLENLARFLRDEEDGAVTVDWVVLTAAVAGLGIAVLDVVRAGTGTLALKVSSYLANTTLVTGF</sequence>
<accession>A0A1N7L273</accession>
<dbReference type="EMBL" id="FTOM01000002">
    <property type="protein sequence ID" value="SIS67962.1"/>
    <property type="molecule type" value="Genomic_DNA"/>
</dbReference>
<keyword evidence="1" id="KW-0472">Membrane</keyword>
<reference evidence="3" key="1">
    <citation type="submission" date="2017-01" db="EMBL/GenBank/DDBJ databases">
        <authorList>
            <person name="Varghese N."/>
            <person name="Submissions S."/>
        </authorList>
    </citation>
    <scope>NUCLEOTIDE SEQUENCE [LARGE SCALE GENOMIC DNA]</scope>
    <source>
        <strain evidence="3">DSM 18714</strain>
    </source>
</reference>
<dbReference type="STRING" id="407234.SAMN05421795_102460"/>
<gene>
    <name evidence="2" type="ORF">SAMN05421795_102460</name>
</gene>
<keyword evidence="1" id="KW-1133">Transmembrane helix</keyword>
<evidence type="ECO:0000313" key="2">
    <source>
        <dbReference type="EMBL" id="SIS67962.1"/>
    </source>
</evidence>
<organism evidence="2 3">
    <name type="scientific">Phaeovulum vinaykumarii</name>
    <dbReference type="NCBI Taxonomy" id="407234"/>
    <lineage>
        <taxon>Bacteria</taxon>
        <taxon>Pseudomonadati</taxon>
        <taxon>Pseudomonadota</taxon>
        <taxon>Alphaproteobacteria</taxon>
        <taxon>Rhodobacterales</taxon>
        <taxon>Paracoccaceae</taxon>
        <taxon>Phaeovulum</taxon>
    </lineage>
</organism>
<keyword evidence="3" id="KW-1185">Reference proteome</keyword>
<dbReference type="Proteomes" id="UP000186098">
    <property type="component" value="Unassembled WGS sequence"/>
</dbReference>
<feature type="transmembrane region" description="Helical" evidence="1">
    <location>
        <begin position="20"/>
        <end position="42"/>
    </location>
</feature>
<dbReference type="AlphaFoldDB" id="A0A1N7L273"/>
<protein>
    <submittedName>
        <fullName evidence="2">Uncharacterized protein</fullName>
    </submittedName>
</protein>
<evidence type="ECO:0000313" key="3">
    <source>
        <dbReference type="Proteomes" id="UP000186098"/>
    </source>
</evidence>
<proteinExistence type="predicted"/>
<name>A0A1N7L273_9RHOB</name>
<keyword evidence="1" id="KW-0812">Transmembrane</keyword>